<dbReference type="AlphaFoldDB" id="A0A5C8F9Z3"/>
<comment type="caution">
    <text evidence="1">The sequence shown here is derived from an EMBL/GenBank/DDBJ whole genome shotgun (WGS) entry which is preliminary data.</text>
</comment>
<reference evidence="1 2" key="1">
    <citation type="journal article" date="1992" name="Lakartidningen">
        <title>[Penicillin V and not amoxicillin is the first choice preparation in acute otitis].</title>
        <authorList>
            <person name="Kamme C."/>
            <person name="Lundgren K."/>
            <person name="Prellner K."/>
        </authorList>
    </citation>
    <scope>NUCLEOTIDE SEQUENCE [LARGE SCALE GENOMIC DNA]</scope>
    <source>
        <strain evidence="1 2">PC5538III-hc</strain>
    </source>
</reference>
<protein>
    <submittedName>
        <fullName evidence="1">Uncharacterized protein</fullName>
    </submittedName>
</protein>
<dbReference type="EMBL" id="SAXY01000012">
    <property type="protein sequence ID" value="TXJ46528.1"/>
    <property type="molecule type" value="Genomic_DNA"/>
</dbReference>
<dbReference type="Proteomes" id="UP000323176">
    <property type="component" value="Unassembled WGS sequence"/>
</dbReference>
<name>A0A5C8F9Z3_BRAPL</name>
<accession>A0A5C8F9Z3</accession>
<sequence>MYKVFVIIFIFSNFLFAQLKGMPEFFSLDGYKTLKFGMNIEEANNKITNYNIELYADFHQEIKLNENTVLNIYKNIDDKLAYYLYFYNNYLYRIEVCNHIGYSYNNNNDFYYPSEATDIESIKEKITFKYGNSSSTDIKYYSHYNKPFEEYTIWWYSDLSSVSLYVKPDLNSLDKVIKLYSYRLSFYDEMKLKEIYK</sequence>
<gene>
    <name evidence="1" type="ORF">EPJ72_01815</name>
</gene>
<proteinExistence type="predicted"/>
<organism evidence="1 2">
    <name type="scientific">Brachyspira pilosicoli</name>
    <name type="common">Serpulina pilosicoli</name>
    <dbReference type="NCBI Taxonomy" id="52584"/>
    <lineage>
        <taxon>Bacteria</taxon>
        <taxon>Pseudomonadati</taxon>
        <taxon>Spirochaetota</taxon>
        <taxon>Spirochaetia</taxon>
        <taxon>Brachyspirales</taxon>
        <taxon>Brachyspiraceae</taxon>
        <taxon>Brachyspira</taxon>
    </lineage>
</organism>
<evidence type="ECO:0000313" key="2">
    <source>
        <dbReference type="Proteomes" id="UP000323176"/>
    </source>
</evidence>
<dbReference type="OrthoDB" id="307037at2"/>
<evidence type="ECO:0000313" key="1">
    <source>
        <dbReference type="EMBL" id="TXJ46528.1"/>
    </source>
</evidence>